<evidence type="ECO:0000256" key="2">
    <source>
        <dbReference type="ARBA" id="ARBA00023125"/>
    </source>
</evidence>
<protein>
    <submittedName>
        <fullName evidence="4">XRE family transcriptional regulator</fullName>
    </submittedName>
</protein>
<dbReference type="CDD" id="cd00093">
    <property type="entry name" value="HTH_XRE"/>
    <property type="match status" value="1"/>
</dbReference>
<dbReference type="Proteomes" id="UP000321577">
    <property type="component" value="Unassembled WGS sequence"/>
</dbReference>
<dbReference type="SUPFAM" id="SSF47413">
    <property type="entry name" value="lambda repressor-like DNA-binding domains"/>
    <property type="match status" value="1"/>
</dbReference>
<evidence type="ECO:0000259" key="3">
    <source>
        <dbReference type="PROSITE" id="PS50943"/>
    </source>
</evidence>
<dbReference type="InterPro" id="IPR013430">
    <property type="entry name" value="Toxin_antidote_HigA"/>
</dbReference>
<comment type="similarity">
    <text evidence="1">Belongs to the short-chain fatty acyl-CoA assimilation regulator (ScfR) family.</text>
</comment>
<dbReference type="InterPro" id="IPR010359">
    <property type="entry name" value="IrrE_HExxH"/>
</dbReference>
<dbReference type="Pfam" id="PF01381">
    <property type="entry name" value="HTH_3"/>
    <property type="match status" value="1"/>
</dbReference>
<evidence type="ECO:0000313" key="5">
    <source>
        <dbReference type="Proteomes" id="UP000321577"/>
    </source>
</evidence>
<dbReference type="PROSITE" id="PS50943">
    <property type="entry name" value="HTH_CROC1"/>
    <property type="match status" value="1"/>
</dbReference>
<name>A0A512M2D3_9BACT</name>
<keyword evidence="2" id="KW-0238">DNA-binding</keyword>
<dbReference type="Gene3D" id="1.10.260.40">
    <property type="entry name" value="lambda repressor-like DNA-binding domains"/>
    <property type="match status" value="1"/>
</dbReference>
<sequence length="364" mass="41009">MSPNFQPDYASPPGETLAETLDAMGLTQSELARRMGRPIKTINEIIQAKAALTADTALELERVLGVPAYFWMNLETQYRELLARQRAADRLEVDEEWLKSLPIAVMQKKGWLSKTKDMKQTMMEVLHFFGCANVKGWKEVWGGPVAAFRKSPKLQSDPEAVAVWLRKAELEARKQACAPYDEAAFLEALERLKKATTLPVREWVAVIQKECNACGVAYVLLPELPGTHVSGAASQLMNSTALIVQTGRYRDDGHFWFTFFHEARHVLQGKLKREWLVEYEGREDALETDANLFAREFLIPSEEIRKVRENHGGKMPVSAAHELATKLGISGGIVAGRLQFDGIWMRVVGNNLKRRYELSELVPG</sequence>
<dbReference type="EMBL" id="BKAG01000001">
    <property type="protein sequence ID" value="GEP40899.1"/>
    <property type="molecule type" value="Genomic_DNA"/>
</dbReference>
<dbReference type="InterPro" id="IPR010982">
    <property type="entry name" value="Lambda_DNA-bd_dom_sf"/>
</dbReference>
<dbReference type="PANTHER" id="PTHR36924">
    <property type="entry name" value="ANTITOXIN HIGA-1"/>
    <property type="match status" value="1"/>
</dbReference>
<dbReference type="AlphaFoldDB" id="A0A512M2D3"/>
<evidence type="ECO:0000313" key="4">
    <source>
        <dbReference type="EMBL" id="GEP40899.1"/>
    </source>
</evidence>
<dbReference type="InterPro" id="IPR001387">
    <property type="entry name" value="Cro/C1-type_HTH"/>
</dbReference>
<dbReference type="NCBIfam" id="TIGR02607">
    <property type="entry name" value="antidote_HigA"/>
    <property type="match status" value="1"/>
</dbReference>
<feature type="domain" description="HTH cro/C1-type" evidence="3">
    <location>
        <begin position="17"/>
        <end position="70"/>
    </location>
</feature>
<dbReference type="RefSeq" id="WP_146848374.1">
    <property type="nucleotide sequence ID" value="NZ_BKAG01000001.1"/>
</dbReference>
<proteinExistence type="inferred from homology"/>
<dbReference type="OrthoDB" id="9796786at2"/>
<evidence type="ECO:0000256" key="1">
    <source>
        <dbReference type="ARBA" id="ARBA00007227"/>
    </source>
</evidence>
<organism evidence="4 5">
    <name type="scientific">Brevifollis gellanilyticus</name>
    <dbReference type="NCBI Taxonomy" id="748831"/>
    <lineage>
        <taxon>Bacteria</taxon>
        <taxon>Pseudomonadati</taxon>
        <taxon>Verrucomicrobiota</taxon>
        <taxon>Verrucomicrobiia</taxon>
        <taxon>Verrucomicrobiales</taxon>
        <taxon>Verrucomicrobiaceae</taxon>
    </lineage>
</organism>
<dbReference type="PANTHER" id="PTHR36924:SF1">
    <property type="entry name" value="ANTITOXIN HIGA-1"/>
    <property type="match status" value="1"/>
</dbReference>
<keyword evidence="5" id="KW-1185">Reference proteome</keyword>
<dbReference type="Pfam" id="PF06114">
    <property type="entry name" value="Peptidase_M78"/>
    <property type="match status" value="1"/>
</dbReference>
<dbReference type="GO" id="GO:0003677">
    <property type="term" value="F:DNA binding"/>
    <property type="evidence" value="ECO:0007669"/>
    <property type="project" value="UniProtKB-KW"/>
</dbReference>
<comment type="caution">
    <text evidence="4">The sequence shown here is derived from an EMBL/GenBank/DDBJ whole genome shotgun (WGS) entry which is preliminary data.</text>
</comment>
<dbReference type="SMART" id="SM00530">
    <property type="entry name" value="HTH_XRE"/>
    <property type="match status" value="1"/>
</dbReference>
<gene>
    <name evidence="4" type="ORF">BGE01nite_01900</name>
</gene>
<accession>A0A512M2D3</accession>
<reference evidence="4 5" key="1">
    <citation type="submission" date="2019-07" db="EMBL/GenBank/DDBJ databases">
        <title>Whole genome shotgun sequence of Brevifollis gellanilyticus NBRC 108608.</title>
        <authorList>
            <person name="Hosoyama A."/>
            <person name="Uohara A."/>
            <person name="Ohji S."/>
            <person name="Ichikawa N."/>
        </authorList>
    </citation>
    <scope>NUCLEOTIDE SEQUENCE [LARGE SCALE GENOMIC DNA]</scope>
    <source>
        <strain evidence="4 5">NBRC 108608</strain>
    </source>
</reference>